<dbReference type="EMBL" id="KC573038">
    <property type="protein sequence ID" value="AGE93624.1"/>
    <property type="molecule type" value="Genomic_DNA"/>
</dbReference>
<keyword evidence="1" id="KW-0496">Mitochondrion</keyword>
<geneLocation type="mitochondrion" evidence="1"/>
<reference evidence="1" key="2">
    <citation type="submission" date="2012-12" db="EMBL/GenBank/DDBJ databases">
        <authorList>
            <person name="Lang B.F."/>
        </authorList>
    </citation>
    <scope>NUCLEOTIDE SEQUENCE</scope>
    <source>
        <strain evidence="1">ATCC 30864</strain>
    </source>
</reference>
<sequence>MGWCASGTKLEFTKLYNTKLEYTKLYNTILEYIGDILYWNILKWTNLEYTKLYNTKSSTTRFIEPSCGRTHKVNPKPIGFGLASQWPHNVWSLPGVSGIY</sequence>
<protein>
    <submittedName>
        <fullName evidence="1">Uncharacterized protein</fullName>
    </submittedName>
</protein>
<reference evidence="1" key="1">
    <citation type="journal article" date="2008" name="Mol. Biol. Evol.">
        <title>A phylogenomic investigation into the origin of metazoa.</title>
        <authorList>
            <person name="Ruiz-Trillo I."/>
            <person name="Roger A.J."/>
            <person name="Burger G."/>
            <person name="Gray M.W."/>
            <person name="Lang B.F."/>
        </authorList>
    </citation>
    <scope>NUCLEOTIDE SEQUENCE</scope>
    <source>
        <strain evidence="1">ATCC 30864</strain>
    </source>
</reference>
<gene>
    <name evidence="1" type="primary">orf100</name>
</gene>
<organism evidence="1">
    <name type="scientific">Capsaspora owczarzaki</name>
    <dbReference type="NCBI Taxonomy" id="192875"/>
    <lineage>
        <taxon>Eukaryota</taxon>
        <taxon>Filasterea</taxon>
        <taxon>Capsaspora</taxon>
    </lineage>
</organism>
<dbReference type="AlphaFoldDB" id="M1K4Q9"/>
<proteinExistence type="predicted"/>
<accession>M1K4Q9</accession>
<name>M1K4Q9_9EUKA</name>
<evidence type="ECO:0000313" key="1">
    <source>
        <dbReference type="EMBL" id="AGE93624.1"/>
    </source>
</evidence>